<dbReference type="SMART" id="SM00267">
    <property type="entry name" value="GGDEF"/>
    <property type="match status" value="1"/>
</dbReference>
<dbReference type="CDD" id="cd01949">
    <property type="entry name" value="GGDEF"/>
    <property type="match status" value="1"/>
</dbReference>
<name>A0A413WX49_9FIRM</name>
<dbReference type="SUPFAM" id="SSF55073">
    <property type="entry name" value="Nucleotide cyclase"/>
    <property type="match status" value="1"/>
</dbReference>
<dbReference type="PANTHER" id="PTHR45138:SF9">
    <property type="entry name" value="DIGUANYLATE CYCLASE DGCM-RELATED"/>
    <property type="match status" value="1"/>
</dbReference>
<dbReference type="GO" id="GO:0052621">
    <property type="term" value="F:diguanylate cyclase activity"/>
    <property type="evidence" value="ECO:0007669"/>
    <property type="project" value="TreeGrafter"/>
</dbReference>
<reference evidence="1" key="1">
    <citation type="submission" date="2022-01" db="EMBL/GenBank/DDBJ databases">
        <title>Novel bile acid biosynthetic pathways are enriched in the microbiome of centenarians.</title>
        <authorList>
            <person name="Sato Y."/>
            <person name="Atarashi K."/>
            <person name="Plichta R.D."/>
            <person name="Arai Y."/>
            <person name="Sasajima S."/>
            <person name="Kearney M.S."/>
            <person name="Suda W."/>
            <person name="Takeshita K."/>
            <person name="Sasaki T."/>
            <person name="Okamoto S."/>
            <person name="Skelly N.A."/>
            <person name="Okamura Y."/>
            <person name="Vlamakis H."/>
            <person name="Li Y."/>
            <person name="Tanoue T."/>
            <person name="Takei H."/>
            <person name="Nittono H."/>
            <person name="Narushima S."/>
            <person name="Irie J."/>
            <person name="Itoh H."/>
            <person name="Moriya K."/>
            <person name="Sugiura Y."/>
            <person name="Suematsu M."/>
            <person name="Moritoki N."/>
            <person name="Shibata S."/>
            <person name="Littman R.D."/>
            <person name="Fischbach A.M."/>
            <person name="Uwamino Y."/>
            <person name="Inoue T."/>
            <person name="Honda A."/>
            <person name="Hattori M."/>
            <person name="Murai T."/>
            <person name="Xavier J.R."/>
            <person name="Hirose N."/>
            <person name="Honda K."/>
        </authorList>
    </citation>
    <scope>NUCLEOTIDE SEQUENCE</scope>
    <source>
        <strain evidence="1">CE91-St55</strain>
    </source>
</reference>
<dbReference type="InterPro" id="IPR050469">
    <property type="entry name" value="Diguanylate_Cyclase"/>
</dbReference>
<dbReference type="GeneID" id="93150076"/>
<dbReference type="InterPro" id="IPR043128">
    <property type="entry name" value="Rev_trsase/Diguanyl_cyclase"/>
</dbReference>
<comment type="caution">
    <text evidence="1">The sequence shown here is derived from an EMBL/GenBank/DDBJ whole genome shotgun (WGS) entry which is preliminary data.</text>
</comment>
<dbReference type="Gene3D" id="3.30.70.270">
    <property type="match status" value="1"/>
</dbReference>
<evidence type="ECO:0000313" key="1">
    <source>
        <dbReference type="EMBL" id="GKH03231.1"/>
    </source>
</evidence>
<dbReference type="NCBIfam" id="TIGR00254">
    <property type="entry name" value="GGDEF"/>
    <property type="match status" value="1"/>
</dbReference>
<protein>
    <submittedName>
        <fullName evidence="1">Uncharacterized protein</fullName>
    </submittedName>
</protein>
<dbReference type="RefSeq" id="WP_118042148.1">
    <property type="nucleotide sequence ID" value="NZ_BQNJ01000002.1"/>
</dbReference>
<dbReference type="PANTHER" id="PTHR45138">
    <property type="entry name" value="REGULATORY COMPONENTS OF SENSORY TRANSDUCTION SYSTEM"/>
    <property type="match status" value="1"/>
</dbReference>
<dbReference type="Proteomes" id="UP001055091">
    <property type="component" value="Unassembled WGS sequence"/>
</dbReference>
<organism evidence="1 2">
    <name type="scientific">Hungatella hathewayi</name>
    <dbReference type="NCBI Taxonomy" id="154046"/>
    <lineage>
        <taxon>Bacteria</taxon>
        <taxon>Bacillati</taxon>
        <taxon>Bacillota</taxon>
        <taxon>Clostridia</taxon>
        <taxon>Lachnospirales</taxon>
        <taxon>Lachnospiraceae</taxon>
        <taxon>Hungatella</taxon>
    </lineage>
</organism>
<accession>A0A413WX49</accession>
<evidence type="ECO:0000313" key="2">
    <source>
        <dbReference type="Proteomes" id="UP001055091"/>
    </source>
</evidence>
<sequence>MKQDLAALEEENKKLSKLANHDWLTSIYNRGATETKINQLLSEKKTGVLFVLDMDHFKQINDRYGHIAGDCVLQEVVRILNLMTFKQDILGRIGGDEFVIYMPLEQNQNFIDERCYQIRIRLLGIQMTNPLINGISATVCGSLYQPGDDYKSLFDRADQLLLAEKRKKDRKPVVAAAEQRRSAARKSIDIDMALIRSELSEQELISGAYCQDYETFKRIYRFVERRLRRSSESVYIILFTLTDKNGDLPKLLTREKQIDTLKSVIQHSLRLGDVFTQYSSCQYLIMVSDVNSQNVELIAQRISESFFSAMTEIEDKLLLHHCFPLKPAGTS</sequence>
<dbReference type="Pfam" id="PF00990">
    <property type="entry name" value="GGDEF"/>
    <property type="match status" value="1"/>
</dbReference>
<proteinExistence type="predicted"/>
<dbReference type="InterPro" id="IPR029787">
    <property type="entry name" value="Nucleotide_cyclase"/>
</dbReference>
<dbReference type="AlphaFoldDB" id="A0A413WX49"/>
<dbReference type="InterPro" id="IPR000160">
    <property type="entry name" value="GGDEF_dom"/>
</dbReference>
<dbReference type="EMBL" id="BQNJ01000002">
    <property type="protein sequence ID" value="GKH03231.1"/>
    <property type="molecule type" value="Genomic_DNA"/>
</dbReference>
<dbReference type="PROSITE" id="PS50887">
    <property type="entry name" value="GGDEF"/>
    <property type="match status" value="1"/>
</dbReference>
<gene>
    <name evidence="1" type="ORF">CE91St55_52120</name>
</gene>